<dbReference type="EMBL" id="BTSX01000004">
    <property type="protein sequence ID" value="GMS96046.1"/>
    <property type="molecule type" value="Genomic_DNA"/>
</dbReference>
<gene>
    <name evidence="1" type="ORF">PENTCL1PPCAC_18221</name>
</gene>
<reference evidence="1" key="1">
    <citation type="submission" date="2023-10" db="EMBL/GenBank/DDBJ databases">
        <title>Genome assembly of Pristionchus species.</title>
        <authorList>
            <person name="Yoshida K."/>
            <person name="Sommer R.J."/>
        </authorList>
    </citation>
    <scope>NUCLEOTIDE SEQUENCE</scope>
    <source>
        <strain evidence="1">RS0144</strain>
    </source>
</reference>
<feature type="non-terminal residue" evidence="1">
    <location>
        <position position="1"/>
    </location>
</feature>
<comment type="caution">
    <text evidence="1">The sequence shown here is derived from an EMBL/GenBank/DDBJ whole genome shotgun (WGS) entry which is preliminary data.</text>
</comment>
<evidence type="ECO:0000313" key="1">
    <source>
        <dbReference type="EMBL" id="GMS96046.1"/>
    </source>
</evidence>
<dbReference type="AlphaFoldDB" id="A0AAV5TNZ2"/>
<evidence type="ECO:0000313" key="2">
    <source>
        <dbReference type="Proteomes" id="UP001432027"/>
    </source>
</evidence>
<sequence>LFLTSVLPIAEENVRGKTSRRDQKIIFSTLCDHSFKPATSVERPIFEVNTIDDPDNRLSNRRHFSIFGSPTHNDTYIQPSHTSHVVLQSPSFPIGRDTDCSRYTSFFFICLSHYSVRSRQRRYQKR</sequence>
<dbReference type="Proteomes" id="UP001432027">
    <property type="component" value="Unassembled WGS sequence"/>
</dbReference>
<name>A0AAV5TNZ2_9BILA</name>
<keyword evidence="2" id="KW-1185">Reference proteome</keyword>
<organism evidence="1 2">
    <name type="scientific">Pristionchus entomophagus</name>
    <dbReference type="NCBI Taxonomy" id="358040"/>
    <lineage>
        <taxon>Eukaryota</taxon>
        <taxon>Metazoa</taxon>
        <taxon>Ecdysozoa</taxon>
        <taxon>Nematoda</taxon>
        <taxon>Chromadorea</taxon>
        <taxon>Rhabditida</taxon>
        <taxon>Rhabditina</taxon>
        <taxon>Diplogasteromorpha</taxon>
        <taxon>Diplogasteroidea</taxon>
        <taxon>Neodiplogasteridae</taxon>
        <taxon>Pristionchus</taxon>
    </lineage>
</organism>
<accession>A0AAV5TNZ2</accession>
<proteinExistence type="predicted"/>
<protein>
    <submittedName>
        <fullName evidence="1">Uncharacterized protein</fullName>
    </submittedName>
</protein>